<reference evidence="2" key="1">
    <citation type="journal article" date="2019" name="Int. J. Syst. Evol. Microbiol.">
        <title>The Global Catalogue of Microorganisms (GCM) 10K type strain sequencing project: providing services to taxonomists for standard genome sequencing and annotation.</title>
        <authorList>
            <consortium name="The Broad Institute Genomics Platform"/>
            <consortium name="The Broad Institute Genome Sequencing Center for Infectious Disease"/>
            <person name="Wu L."/>
            <person name="Ma J."/>
        </authorList>
    </citation>
    <scope>NUCLEOTIDE SEQUENCE [LARGE SCALE GENOMIC DNA]</scope>
    <source>
        <strain evidence="2">JCM 3272</strain>
    </source>
</reference>
<dbReference type="SUPFAM" id="SSF55961">
    <property type="entry name" value="Bet v1-like"/>
    <property type="match status" value="1"/>
</dbReference>
<dbReference type="Pfam" id="PF10604">
    <property type="entry name" value="Polyketide_cyc2"/>
    <property type="match status" value="1"/>
</dbReference>
<evidence type="ECO:0008006" key="3">
    <source>
        <dbReference type="Google" id="ProtNLM"/>
    </source>
</evidence>
<evidence type="ECO:0000313" key="1">
    <source>
        <dbReference type="EMBL" id="GAA2334568.1"/>
    </source>
</evidence>
<dbReference type="RefSeq" id="WP_344611423.1">
    <property type="nucleotide sequence ID" value="NZ_BAAARV010000015.1"/>
</dbReference>
<dbReference type="InterPro" id="IPR023393">
    <property type="entry name" value="START-like_dom_sf"/>
</dbReference>
<organism evidence="1 2">
    <name type="scientific">Dactylosporangium salmoneum</name>
    <dbReference type="NCBI Taxonomy" id="53361"/>
    <lineage>
        <taxon>Bacteria</taxon>
        <taxon>Bacillati</taxon>
        <taxon>Actinomycetota</taxon>
        <taxon>Actinomycetes</taxon>
        <taxon>Micromonosporales</taxon>
        <taxon>Micromonosporaceae</taxon>
        <taxon>Dactylosporangium</taxon>
    </lineage>
</organism>
<dbReference type="Proteomes" id="UP001501444">
    <property type="component" value="Unassembled WGS sequence"/>
</dbReference>
<proteinExistence type="predicted"/>
<protein>
    <recommendedName>
        <fullName evidence="3">Polyketide cyclase/dehydrase/lipid transport protein</fullName>
    </recommendedName>
</protein>
<dbReference type="InterPro" id="IPR019587">
    <property type="entry name" value="Polyketide_cyclase/dehydratase"/>
</dbReference>
<gene>
    <name evidence="1" type="ORF">GCM10010170_014090</name>
</gene>
<name>A0ABP5SM80_9ACTN</name>
<dbReference type="Gene3D" id="3.30.530.20">
    <property type="match status" value="1"/>
</dbReference>
<evidence type="ECO:0000313" key="2">
    <source>
        <dbReference type="Proteomes" id="UP001501444"/>
    </source>
</evidence>
<accession>A0ABP5SM80</accession>
<sequence>MASIHEEVTIDADPAAVWEALRDWGALHERLAPGFVVHTELDGTDRIVTFGTGSVLRERHITTDEATRRLVWSVVDDPYTHHNGSAQALPADGGRTRFVWIADLLPDAAAPRTAELMRQGLAVIRQTLEARSVRP</sequence>
<dbReference type="CDD" id="cd07821">
    <property type="entry name" value="PYR_PYL_RCAR_like"/>
    <property type="match status" value="1"/>
</dbReference>
<comment type="caution">
    <text evidence="1">The sequence shown here is derived from an EMBL/GenBank/DDBJ whole genome shotgun (WGS) entry which is preliminary data.</text>
</comment>
<keyword evidence="2" id="KW-1185">Reference proteome</keyword>
<dbReference type="EMBL" id="BAAARV010000015">
    <property type="protein sequence ID" value="GAA2334568.1"/>
    <property type="molecule type" value="Genomic_DNA"/>
</dbReference>